<feature type="domain" description="Terminase ATPase subunit N-terminal" evidence="1">
    <location>
        <begin position="51"/>
        <end position="84"/>
    </location>
</feature>
<dbReference type="PANTHER" id="PTHR33293">
    <property type="entry name" value="INSERTION ELEMENT IS1 1 PROTEIN INSB-RELATED"/>
    <property type="match status" value="1"/>
</dbReference>
<organism evidence="2 3">
    <name type="scientific">Algoriphagus antarcticus</name>
    <dbReference type="NCBI Taxonomy" id="238540"/>
    <lineage>
        <taxon>Bacteria</taxon>
        <taxon>Pseudomonadati</taxon>
        <taxon>Bacteroidota</taxon>
        <taxon>Cytophagia</taxon>
        <taxon>Cytophagales</taxon>
        <taxon>Cyclobacteriaceae</taxon>
        <taxon>Algoriphagus</taxon>
    </lineage>
</organism>
<dbReference type="SUPFAM" id="SSF46689">
    <property type="entry name" value="Homeodomain-like"/>
    <property type="match status" value="1"/>
</dbReference>
<proteinExistence type="predicted"/>
<gene>
    <name evidence="2" type="ORF">C8N25_11744</name>
</gene>
<evidence type="ECO:0000313" key="3">
    <source>
        <dbReference type="Proteomes" id="UP000256405"/>
    </source>
</evidence>
<keyword evidence="3" id="KW-1185">Reference proteome</keyword>
<dbReference type="Proteomes" id="UP000256405">
    <property type="component" value="Unassembled WGS sequence"/>
</dbReference>
<dbReference type="RefSeq" id="WP_086542707.1">
    <property type="nucleotide sequence ID" value="NZ_MSSW01000052.1"/>
</dbReference>
<protein>
    <submittedName>
        <fullName evidence="2">Putative ATPase subunit gpP of terminase</fullName>
    </submittedName>
</protein>
<evidence type="ECO:0000313" key="2">
    <source>
        <dbReference type="EMBL" id="REG83545.1"/>
    </source>
</evidence>
<evidence type="ECO:0000259" key="1">
    <source>
        <dbReference type="Pfam" id="PF06056"/>
    </source>
</evidence>
<dbReference type="OrthoDB" id="951040at2"/>
<accession>A0A3E0DN04</accession>
<dbReference type="EMBL" id="QUNF01000017">
    <property type="protein sequence ID" value="REG83545.1"/>
    <property type="molecule type" value="Genomic_DNA"/>
</dbReference>
<reference evidence="2 3" key="1">
    <citation type="submission" date="2018-08" db="EMBL/GenBank/DDBJ databases">
        <title>Genomic Encyclopedia of Archaeal and Bacterial Type Strains, Phase II (KMG-II): from individual species to whole genera.</title>
        <authorList>
            <person name="Goeker M."/>
        </authorList>
    </citation>
    <scope>NUCLEOTIDE SEQUENCE [LARGE SCALE GENOMIC DNA]</scope>
    <source>
        <strain evidence="2 3">DSM 15986</strain>
    </source>
</reference>
<dbReference type="InterPro" id="IPR009057">
    <property type="entry name" value="Homeodomain-like_sf"/>
</dbReference>
<name>A0A3E0DN04_9BACT</name>
<comment type="caution">
    <text evidence="2">The sequence shown here is derived from an EMBL/GenBank/DDBJ whole genome shotgun (WGS) entry which is preliminary data.</text>
</comment>
<dbReference type="PANTHER" id="PTHR33293:SF2">
    <property type="entry name" value="TRANSPOSASE"/>
    <property type="match status" value="1"/>
</dbReference>
<dbReference type="InterPro" id="IPR051354">
    <property type="entry name" value="Transposase_27_IS1"/>
</dbReference>
<dbReference type="Pfam" id="PF06056">
    <property type="entry name" value="Terminase_5"/>
    <property type="match status" value="1"/>
</dbReference>
<dbReference type="AlphaFoldDB" id="A0A3E0DN04"/>
<sequence>MQEIKCPKCSSDKITKSGIISGRQRYKCKECNYHFSVAKLGKVIDKYYVIKALQLYLEGISLREIERILGVSHVSVMNWVRQYGIKAPENQDYRPTYKIFSHEELVKFMSSKAQIAGSGMIITELGDKFMVIKWERFKDR</sequence>
<dbReference type="InterPro" id="IPR010332">
    <property type="entry name" value="ATPase_terminase-su_N"/>
</dbReference>